<proteinExistence type="predicted"/>
<accession>A0A927M5I8</accession>
<protein>
    <recommendedName>
        <fullName evidence="3">ESX-1 secretion-associated protein</fullName>
    </recommendedName>
</protein>
<evidence type="ECO:0000313" key="2">
    <source>
        <dbReference type="Proteomes" id="UP000649753"/>
    </source>
</evidence>
<dbReference type="Pfam" id="PF10824">
    <property type="entry name" value="T7SS_ESX_EspC"/>
    <property type="match status" value="1"/>
</dbReference>
<dbReference type="EMBL" id="JADBEB010000001">
    <property type="protein sequence ID" value="MBE1488104.1"/>
    <property type="molecule type" value="Genomic_DNA"/>
</dbReference>
<organism evidence="1 2">
    <name type="scientific">Plantactinospora soyae</name>
    <dbReference type="NCBI Taxonomy" id="1544732"/>
    <lineage>
        <taxon>Bacteria</taxon>
        <taxon>Bacillati</taxon>
        <taxon>Actinomycetota</taxon>
        <taxon>Actinomycetes</taxon>
        <taxon>Micromonosporales</taxon>
        <taxon>Micromonosporaceae</taxon>
        <taxon>Plantactinospora</taxon>
    </lineage>
</organism>
<evidence type="ECO:0008006" key="3">
    <source>
        <dbReference type="Google" id="ProtNLM"/>
    </source>
</evidence>
<dbReference type="InterPro" id="IPR022536">
    <property type="entry name" value="EspC"/>
</dbReference>
<dbReference type="RefSeq" id="WP_192767830.1">
    <property type="nucleotide sequence ID" value="NZ_JADBEB010000001.1"/>
</dbReference>
<reference evidence="1" key="1">
    <citation type="submission" date="2020-10" db="EMBL/GenBank/DDBJ databases">
        <title>Sequencing the genomes of 1000 actinobacteria strains.</title>
        <authorList>
            <person name="Klenk H.-P."/>
        </authorList>
    </citation>
    <scope>NUCLEOTIDE SEQUENCE</scope>
    <source>
        <strain evidence="1">DSM 46832</strain>
    </source>
</reference>
<dbReference type="Proteomes" id="UP000649753">
    <property type="component" value="Unassembled WGS sequence"/>
</dbReference>
<evidence type="ECO:0000313" key="1">
    <source>
        <dbReference type="EMBL" id="MBE1488104.1"/>
    </source>
</evidence>
<dbReference type="GO" id="GO:0009306">
    <property type="term" value="P:protein secretion"/>
    <property type="evidence" value="ECO:0007669"/>
    <property type="project" value="InterPro"/>
</dbReference>
<gene>
    <name evidence="1" type="ORF">H4W31_003742</name>
</gene>
<sequence>MTAPDIKLSTEEVRSHSRMVDEAAAMCQEAVSGAQYVDMHDEVYGILCSPLFLPIIQPLQDTALTEIRNGADATAHLADLLRTLADNVDITDQAAAQRLGGR</sequence>
<comment type="caution">
    <text evidence="1">The sequence shown here is derived from an EMBL/GenBank/DDBJ whole genome shotgun (WGS) entry which is preliminary data.</text>
</comment>
<dbReference type="AlphaFoldDB" id="A0A927M5I8"/>
<name>A0A927M5I8_9ACTN</name>
<keyword evidence="2" id="KW-1185">Reference proteome</keyword>